<feature type="compositionally biased region" description="Pro residues" evidence="1">
    <location>
        <begin position="284"/>
        <end position="299"/>
    </location>
</feature>
<reference evidence="2" key="1">
    <citation type="journal article" date="2020" name="Nature">
        <title>Giant virus diversity and host interactions through global metagenomics.</title>
        <authorList>
            <person name="Schulz F."/>
            <person name="Roux S."/>
            <person name="Paez-Espino D."/>
            <person name="Jungbluth S."/>
            <person name="Walsh D.A."/>
            <person name="Denef V.J."/>
            <person name="McMahon K.D."/>
            <person name="Konstantinidis K.T."/>
            <person name="Eloe-Fadrosh E.A."/>
            <person name="Kyrpides N.C."/>
            <person name="Woyke T."/>
        </authorList>
    </citation>
    <scope>NUCLEOTIDE SEQUENCE</scope>
    <source>
        <strain evidence="2">GVMAG-M-3300009164-40</strain>
    </source>
</reference>
<protein>
    <submittedName>
        <fullName evidence="2">Uncharacterized protein</fullName>
    </submittedName>
</protein>
<organism evidence="2">
    <name type="scientific">viral metagenome</name>
    <dbReference type="NCBI Taxonomy" id="1070528"/>
    <lineage>
        <taxon>unclassified sequences</taxon>
        <taxon>metagenomes</taxon>
        <taxon>organismal metagenomes</taxon>
    </lineage>
</organism>
<proteinExistence type="predicted"/>
<evidence type="ECO:0000256" key="1">
    <source>
        <dbReference type="SAM" id="MobiDB-lite"/>
    </source>
</evidence>
<accession>A0A6C0F1E6</accession>
<dbReference type="AlphaFoldDB" id="A0A6C0F1E6"/>
<feature type="region of interest" description="Disordered" evidence="1">
    <location>
        <begin position="359"/>
        <end position="383"/>
    </location>
</feature>
<dbReference type="InterPro" id="IPR043910">
    <property type="entry name" value="DUF5767"/>
</dbReference>
<evidence type="ECO:0000313" key="2">
    <source>
        <dbReference type="EMBL" id="QHT34862.1"/>
    </source>
</evidence>
<feature type="compositionally biased region" description="Polar residues" evidence="1">
    <location>
        <begin position="359"/>
        <end position="368"/>
    </location>
</feature>
<sequence length="383" mass="42424">MGDIFGADFLTNPKISEAPDMTMADLGSIELPTFGELKEEPRLMPKLSETGPVQTGEGLNNFNAEPFFQPAPSKTVRMNDEHILKEKYEILRKFDRLSKLGVPMRKRFTLDSPIDEMKMELEFIRREKAMDQTIKQFCDWYITGMSALEWSSKNVAVMQAFGLNLSGLSESAQMNVADMEEDFEELYDLYGDKLKMHPLVRIPIRTCMMVYMVHLTNQMAQKSPIPNIDQILKTNPDIARQLATAAMQQQSQAVRGTGQVAPAVAPPPPSNPLAGLSSFMSSMMPPPPPQQTNVRPPPASIKSAIKMPKPVAPQMQRSDPRPIPGPSVTESAPPPTREMKMPQVNIDDLLKSVNAGINTETKKVNTTPKKGGSTGKNSVTIKL</sequence>
<feature type="region of interest" description="Disordered" evidence="1">
    <location>
        <begin position="257"/>
        <end position="340"/>
    </location>
</feature>
<dbReference type="Pfam" id="PF19071">
    <property type="entry name" value="DUF5767"/>
    <property type="match status" value="1"/>
</dbReference>
<name>A0A6C0F1E6_9ZZZZ</name>
<dbReference type="EMBL" id="MN739010">
    <property type="protein sequence ID" value="QHT34862.1"/>
    <property type="molecule type" value="Genomic_DNA"/>
</dbReference>